<organism evidence="20 21">
    <name type="scientific">Dermatophagoides pteronyssinus</name>
    <name type="common">European house dust mite</name>
    <dbReference type="NCBI Taxonomy" id="6956"/>
    <lineage>
        <taxon>Eukaryota</taxon>
        <taxon>Metazoa</taxon>
        <taxon>Ecdysozoa</taxon>
        <taxon>Arthropoda</taxon>
        <taxon>Chelicerata</taxon>
        <taxon>Arachnida</taxon>
        <taxon>Acari</taxon>
        <taxon>Acariformes</taxon>
        <taxon>Sarcoptiformes</taxon>
        <taxon>Astigmata</taxon>
        <taxon>Psoroptidia</taxon>
        <taxon>Analgoidea</taxon>
        <taxon>Pyroglyphidae</taxon>
        <taxon>Dermatophagoidinae</taxon>
        <taxon>Dermatophagoides</taxon>
    </lineage>
</organism>
<feature type="signal peptide" evidence="18">
    <location>
        <begin position="1"/>
        <end position="30"/>
    </location>
</feature>
<dbReference type="InterPro" id="IPR051173">
    <property type="entry name" value="Ca_channel_alpha-2/delta"/>
</dbReference>
<keyword evidence="10 17" id="KW-1133">Transmembrane helix</keyword>
<evidence type="ECO:0000256" key="15">
    <source>
        <dbReference type="ARBA" id="ARBA00023303"/>
    </source>
</evidence>
<sequence>MYRKNPITIIIKTIIIIMIITIQQPKQNECAIIDEFILDEEIIRNMVKTFGRELSSVGTEQTCLGKIEENFQRFSQEVQWFDGNKMMDDMRNDVMYMFNWKKHSVERIANESERIASNHTYDKNIEIDYYNVKSIDLKDDQQYYLRSIDSTSRPIRLVKNSNFDNAYVNLDHSAIHVPINVYDKSPDVVNDIKWSEHLTQFFKNNLAFDPSLSWQFFGSAKGFLRLYPATSWREPKNYTDRSLIDFYDCRMRPWYIKGAASPKDIVILLDTSGSMTGVRKSIGQSVVEYILDTLTDDDYVAALKFSKTVQPIHSCLDTLVQANRKNIREIKQSLTDIKTNELVDFTVALSEAFTILQKFNRSGYGSQCNQAIMLITDGAPGTYEDVFRQFNWPNIPVRVFTYLIGQDATSHNEVYWMACHNRGYYTHVMNRAEVHEQVQKYIPVMSRPIVLSGERVFSWTPIYAPTYETELNENTWKNKQNYEKINRLRAQARYAHEELMDNNLNDDNIDDDDDQNNIEDPESNSFTSTIDSHRQKRQDDDNNHQQMNNNGDDDGIISIPYKQIPLRWKNFKKKISLYTTLSTPVFDTRNYTNITKRILIKNVYQDAEIETIRIANLLGVAGVDIPIKEIEKLTPSFKLGVNGYSFMITNNGYLLNHPDLRPLFEGFLKPFYHSVDMSEVELANNTLGPREPDPNIESIRGNMINRTQGWKKVAVKIHIDEMKRVITRINHYTYGMIGQTPFSLAIALPEPYGSYRLTSQVDLRMKYREENFTHYFRGNQWRVHPEWAYCDNPHQITGQSSSHQSSSSFSSPEESILQFLTNDLEKQNFRWRTSSIRPKVYETILCDKDLIQSLVLDANLTDIPTESCSSNPNYRDEQRIKTFGIVSTFVATRSGLTRFKDYRSKDEIKMLDDLPFYHKYDRAIEETYYKRTVDFYTNNKDAFVYFVDFDAGEQHERRVATTHSRYDSNFLVTATHALFIGNLKHSTPVAVVGIQFRYDTLQEFFLNTTNKFNVPCTHLDVDCYLIDNNAFIVLSNHKTIDVGKFFGQIDGDILEELINDGIYQRVHLYDYQSICLDAEIISGPSTNPFIYSIVNIMGKMIRSFFQWLSLIYLNILYGIGNLWIRDWWIMAEKTYNVRQDNWMEMISPFGSEYTMITDLGDNQTIARPCDKEFDLYEMINFSLDGKSKDIVCGQNPKCSRNYLAQYIPHTNLLLIISVNNPTCNCQKKKLSIEPNEIKYNDEQQCQLLKQEKYRRRPSGCHNYHPQEKEIRQCGRAYTLLSSWLLSSSLISSIIMIIIMKIFT</sequence>
<accession>A0ABQ8JS92</accession>
<evidence type="ECO:0000256" key="4">
    <source>
        <dbReference type="ARBA" id="ARBA00022673"/>
    </source>
</evidence>
<keyword evidence="3" id="KW-0109">Calcium transport</keyword>
<evidence type="ECO:0000313" key="20">
    <source>
        <dbReference type="EMBL" id="KAH9425444.1"/>
    </source>
</evidence>
<keyword evidence="7 18" id="KW-0732">Signal</keyword>
<keyword evidence="5 17" id="KW-0812">Transmembrane</keyword>
<keyword evidence="8" id="KW-0106">Calcium</keyword>
<feature type="compositionally biased region" description="Acidic residues" evidence="16">
    <location>
        <begin position="507"/>
        <end position="522"/>
    </location>
</feature>
<evidence type="ECO:0000259" key="19">
    <source>
        <dbReference type="PROSITE" id="PS50234"/>
    </source>
</evidence>
<keyword evidence="9" id="KW-0851">Voltage-gated channel</keyword>
<keyword evidence="12 17" id="KW-0472">Membrane</keyword>
<feature type="domain" description="VWFA" evidence="19">
    <location>
        <begin position="264"/>
        <end position="445"/>
    </location>
</feature>
<keyword evidence="6" id="KW-0479">Metal-binding</keyword>
<feature type="chain" id="PRO_5045081223" evidence="18">
    <location>
        <begin position="31"/>
        <end position="1303"/>
    </location>
</feature>
<evidence type="ECO:0000256" key="3">
    <source>
        <dbReference type="ARBA" id="ARBA00022568"/>
    </source>
</evidence>
<keyword evidence="13" id="KW-1015">Disulfide bond</keyword>
<evidence type="ECO:0000256" key="10">
    <source>
        <dbReference type="ARBA" id="ARBA00022989"/>
    </source>
</evidence>
<dbReference type="InterPro" id="IPR013608">
    <property type="entry name" value="VWA_N"/>
</dbReference>
<dbReference type="Pfam" id="PF08399">
    <property type="entry name" value="VWA_N"/>
    <property type="match status" value="1"/>
</dbReference>
<keyword evidence="4" id="KW-0107">Calcium channel</keyword>
<evidence type="ECO:0000256" key="2">
    <source>
        <dbReference type="ARBA" id="ARBA00022448"/>
    </source>
</evidence>
<dbReference type="InterPro" id="IPR036465">
    <property type="entry name" value="vWFA_dom_sf"/>
</dbReference>
<dbReference type="InterPro" id="IPR013680">
    <property type="entry name" value="VDCC_a2/dsu"/>
</dbReference>
<evidence type="ECO:0000256" key="1">
    <source>
        <dbReference type="ARBA" id="ARBA00004479"/>
    </source>
</evidence>
<dbReference type="Gene3D" id="3.30.450.20">
    <property type="entry name" value="PAS domain"/>
    <property type="match status" value="1"/>
</dbReference>
<evidence type="ECO:0000256" key="13">
    <source>
        <dbReference type="ARBA" id="ARBA00023157"/>
    </source>
</evidence>
<keyword evidence="21" id="KW-1185">Reference proteome</keyword>
<reference evidence="20 21" key="2">
    <citation type="journal article" date="2022" name="Mol. Biol. Evol.">
        <title>Comparative Genomics Reveals Insights into the Divergent Evolution of Astigmatic Mites and Household Pest Adaptations.</title>
        <authorList>
            <person name="Xiong Q."/>
            <person name="Wan A.T."/>
            <person name="Liu X."/>
            <person name="Fung C.S."/>
            <person name="Xiao X."/>
            <person name="Malainual N."/>
            <person name="Hou J."/>
            <person name="Wang L."/>
            <person name="Wang M."/>
            <person name="Yang K.Y."/>
            <person name="Cui Y."/>
            <person name="Leung E.L."/>
            <person name="Nong W."/>
            <person name="Shin S.K."/>
            <person name="Au S.W."/>
            <person name="Jeong K.Y."/>
            <person name="Chew F.T."/>
            <person name="Hui J.H."/>
            <person name="Leung T.F."/>
            <person name="Tungtrongchitr A."/>
            <person name="Zhong N."/>
            <person name="Liu Z."/>
            <person name="Tsui S.K."/>
        </authorList>
    </citation>
    <scope>NUCLEOTIDE SEQUENCE [LARGE SCALE GENOMIC DNA]</scope>
    <source>
        <strain evidence="20">Derp</strain>
    </source>
</reference>
<evidence type="ECO:0000256" key="5">
    <source>
        <dbReference type="ARBA" id="ARBA00022692"/>
    </source>
</evidence>
<evidence type="ECO:0000256" key="11">
    <source>
        <dbReference type="ARBA" id="ARBA00023065"/>
    </source>
</evidence>
<evidence type="ECO:0000256" key="14">
    <source>
        <dbReference type="ARBA" id="ARBA00023180"/>
    </source>
</evidence>
<proteinExistence type="predicted"/>
<feature type="transmembrane region" description="Helical" evidence="17">
    <location>
        <begin position="1276"/>
        <end position="1302"/>
    </location>
</feature>
<evidence type="ECO:0000313" key="21">
    <source>
        <dbReference type="Proteomes" id="UP000887458"/>
    </source>
</evidence>
<dbReference type="PANTHER" id="PTHR10166:SF37">
    <property type="entry name" value="STOLID, ISOFORM H"/>
    <property type="match status" value="1"/>
</dbReference>
<dbReference type="SMART" id="SM00327">
    <property type="entry name" value="VWA"/>
    <property type="match status" value="1"/>
</dbReference>
<evidence type="ECO:0000256" key="9">
    <source>
        <dbReference type="ARBA" id="ARBA00022882"/>
    </source>
</evidence>
<evidence type="ECO:0000256" key="17">
    <source>
        <dbReference type="SAM" id="Phobius"/>
    </source>
</evidence>
<dbReference type="Proteomes" id="UP000887458">
    <property type="component" value="Unassembled WGS sequence"/>
</dbReference>
<feature type="compositionally biased region" description="Basic and acidic residues" evidence="16">
    <location>
        <begin position="531"/>
        <end position="543"/>
    </location>
</feature>
<dbReference type="Pfam" id="PF08473">
    <property type="entry name" value="VGCC_alpha2"/>
    <property type="match status" value="2"/>
</dbReference>
<evidence type="ECO:0000256" key="8">
    <source>
        <dbReference type="ARBA" id="ARBA00022837"/>
    </source>
</evidence>
<keyword evidence="11" id="KW-0406">Ion transport</keyword>
<dbReference type="Gene3D" id="3.40.50.410">
    <property type="entry name" value="von Willebrand factor, type A domain"/>
    <property type="match status" value="1"/>
</dbReference>
<feature type="region of interest" description="Disordered" evidence="16">
    <location>
        <begin position="502"/>
        <end position="556"/>
    </location>
</feature>
<evidence type="ECO:0000256" key="12">
    <source>
        <dbReference type="ARBA" id="ARBA00023136"/>
    </source>
</evidence>
<evidence type="ECO:0000256" key="16">
    <source>
        <dbReference type="SAM" id="MobiDB-lite"/>
    </source>
</evidence>
<dbReference type="Pfam" id="PF00092">
    <property type="entry name" value="VWA"/>
    <property type="match status" value="1"/>
</dbReference>
<name>A0ABQ8JS92_DERPT</name>
<keyword evidence="14" id="KW-0325">Glycoprotein</keyword>
<evidence type="ECO:0000256" key="7">
    <source>
        <dbReference type="ARBA" id="ARBA00022729"/>
    </source>
</evidence>
<evidence type="ECO:0000256" key="18">
    <source>
        <dbReference type="SAM" id="SignalP"/>
    </source>
</evidence>
<dbReference type="InterPro" id="IPR002035">
    <property type="entry name" value="VWF_A"/>
</dbReference>
<evidence type="ECO:0000256" key="6">
    <source>
        <dbReference type="ARBA" id="ARBA00022723"/>
    </source>
</evidence>
<comment type="caution">
    <text evidence="20">The sequence shown here is derived from an EMBL/GenBank/DDBJ whole genome shotgun (WGS) entry which is preliminary data.</text>
</comment>
<feature type="transmembrane region" description="Helical" evidence="17">
    <location>
        <begin position="1104"/>
        <end position="1124"/>
    </location>
</feature>
<dbReference type="PROSITE" id="PS50234">
    <property type="entry name" value="VWFA"/>
    <property type="match status" value="1"/>
</dbReference>
<dbReference type="SUPFAM" id="SSF53300">
    <property type="entry name" value="vWA-like"/>
    <property type="match status" value="1"/>
</dbReference>
<dbReference type="EMBL" id="NJHN03000018">
    <property type="protein sequence ID" value="KAH9425444.1"/>
    <property type="molecule type" value="Genomic_DNA"/>
</dbReference>
<comment type="subcellular location">
    <subcellularLocation>
        <location evidence="1">Membrane</location>
        <topology evidence="1">Single-pass type I membrane protein</topology>
    </subcellularLocation>
</comment>
<protein>
    <submittedName>
        <fullName evidence="20">Voltage-dependent calcium channel subunit alpha-2/delta-4</fullName>
    </submittedName>
</protein>
<keyword evidence="2" id="KW-0813">Transport</keyword>
<keyword evidence="15" id="KW-0407">Ion channel</keyword>
<gene>
    <name evidence="20" type="primary">CACNA2D4_1</name>
    <name evidence="20" type="ORF">DERP_006052</name>
</gene>
<reference evidence="20 21" key="1">
    <citation type="journal article" date="2018" name="J. Allergy Clin. Immunol.">
        <title>High-quality assembly of Dermatophagoides pteronyssinus genome and transcriptome reveals a wide range of novel allergens.</title>
        <authorList>
            <person name="Liu X.Y."/>
            <person name="Yang K.Y."/>
            <person name="Wang M.Q."/>
            <person name="Kwok J.S."/>
            <person name="Zeng X."/>
            <person name="Yang Z."/>
            <person name="Xiao X.J."/>
            <person name="Lau C.P."/>
            <person name="Li Y."/>
            <person name="Huang Z.M."/>
            <person name="Ba J.G."/>
            <person name="Yim A.K."/>
            <person name="Ouyang C.Y."/>
            <person name="Ngai S.M."/>
            <person name="Chan T.F."/>
            <person name="Leung E.L."/>
            <person name="Liu L."/>
            <person name="Liu Z.G."/>
            <person name="Tsui S.K."/>
        </authorList>
    </citation>
    <scope>NUCLEOTIDE SEQUENCE [LARGE SCALE GENOMIC DNA]</scope>
    <source>
        <strain evidence="20">Derp</strain>
    </source>
</reference>
<dbReference type="PANTHER" id="PTHR10166">
    <property type="entry name" value="VOLTAGE-DEPENDENT CALCIUM CHANNEL SUBUNIT ALPHA-2/DELTA-RELATED"/>
    <property type="match status" value="1"/>
</dbReference>